<evidence type="ECO:0000256" key="1">
    <source>
        <dbReference type="SAM" id="MobiDB-lite"/>
    </source>
</evidence>
<feature type="chain" id="PRO_5026177376" evidence="2">
    <location>
        <begin position="27"/>
        <end position="308"/>
    </location>
</feature>
<sequence length="308" mass="33634">MKKRIFLYMTAVFLLASSILPVKTYAAGIQYVALGDSLAAGQTPNKEIGASYTDLIAFALQQTGQLSSFSKNLAFPGYSTEQVLEQLEKKKARALIQKADLITISAGANDLLPLIQNDAVRGMLSYEAIPVAFSLNRVRKNYIKLFEQIRAINPHADIYAMGYYFPYPHVKEGQKPSVAGQLEILNKIIEQEAKKAGAHFVPVADQFGTNADSLIPNPKDVHPAPAGYLNMANSFLEVYAPGSPPIPQSVLTQLPAPIPFSKLRSGQRAETENPAAEQEKAKETEKEAEETSSTASEPIKSCKRGEYV</sequence>
<feature type="signal peptide" evidence="2">
    <location>
        <begin position="1"/>
        <end position="26"/>
    </location>
</feature>
<dbReference type="Proteomes" id="UP000429595">
    <property type="component" value="Unassembled WGS sequence"/>
</dbReference>
<comment type="caution">
    <text evidence="4">The sequence shown here is derived from an EMBL/GenBank/DDBJ whole genome shotgun (WGS) entry which is preliminary data.</text>
</comment>
<dbReference type="EMBL" id="WEIO01000003">
    <property type="protein sequence ID" value="KAB7707538.1"/>
    <property type="molecule type" value="Genomic_DNA"/>
</dbReference>
<dbReference type="AlphaFoldDB" id="A0A6I1FL30"/>
<keyword evidence="2" id="KW-0732">Signal</keyword>
<dbReference type="PANTHER" id="PTHR30383">
    <property type="entry name" value="THIOESTERASE 1/PROTEASE 1/LYSOPHOSPHOLIPASE L1"/>
    <property type="match status" value="1"/>
</dbReference>
<evidence type="ECO:0000256" key="2">
    <source>
        <dbReference type="SAM" id="SignalP"/>
    </source>
</evidence>
<evidence type="ECO:0000259" key="3">
    <source>
        <dbReference type="Pfam" id="PF13472"/>
    </source>
</evidence>
<dbReference type="InterPro" id="IPR036514">
    <property type="entry name" value="SGNH_hydro_sf"/>
</dbReference>
<feature type="compositionally biased region" description="Basic and acidic residues" evidence="1">
    <location>
        <begin position="267"/>
        <end position="285"/>
    </location>
</feature>
<feature type="domain" description="SGNH hydrolase-type esterase" evidence="3">
    <location>
        <begin position="33"/>
        <end position="228"/>
    </location>
</feature>
<dbReference type="Gene3D" id="3.40.50.1110">
    <property type="entry name" value="SGNH hydrolase"/>
    <property type="match status" value="1"/>
</dbReference>
<dbReference type="RefSeq" id="WP_152150501.1">
    <property type="nucleotide sequence ID" value="NZ_WEIO01000003.1"/>
</dbReference>
<dbReference type="InterPro" id="IPR051532">
    <property type="entry name" value="Ester_Hydrolysis_Enzymes"/>
</dbReference>
<keyword evidence="4" id="KW-0378">Hydrolase</keyword>
<evidence type="ECO:0000313" key="4">
    <source>
        <dbReference type="EMBL" id="KAB7707538.1"/>
    </source>
</evidence>
<feature type="region of interest" description="Disordered" evidence="1">
    <location>
        <begin position="262"/>
        <end position="308"/>
    </location>
</feature>
<gene>
    <name evidence="4" type="ORF">F9802_07265</name>
</gene>
<dbReference type="PANTHER" id="PTHR30383:SF27">
    <property type="entry name" value="SPORE GERMINATION LIPASE LIPC"/>
    <property type="match status" value="1"/>
</dbReference>
<organism evidence="4 5">
    <name type="scientific">Bacillus aerolatus</name>
    <dbReference type="NCBI Taxonomy" id="2653354"/>
    <lineage>
        <taxon>Bacteria</taxon>
        <taxon>Bacillati</taxon>
        <taxon>Bacillota</taxon>
        <taxon>Bacilli</taxon>
        <taxon>Bacillales</taxon>
        <taxon>Bacillaceae</taxon>
        <taxon>Bacillus</taxon>
    </lineage>
</organism>
<evidence type="ECO:0000313" key="5">
    <source>
        <dbReference type="Proteomes" id="UP000429595"/>
    </source>
</evidence>
<protein>
    <submittedName>
        <fullName evidence="4">SGNH/GDSL hydrolase family protein</fullName>
    </submittedName>
</protein>
<dbReference type="SUPFAM" id="SSF52266">
    <property type="entry name" value="SGNH hydrolase"/>
    <property type="match status" value="1"/>
</dbReference>
<keyword evidence="5" id="KW-1185">Reference proteome</keyword>
<dbReference type="InterPro" id="IPR013830">
    <property type="entry name" value="SGNH_hydro"/>
</dbReference>
<name>A0A6I1FL30_9BACI</name>
<accession>A0A6I1FL30</accession>
<reference evidence="4 5" key="1">
    <citation type="submission" date="2019-10" db="EMBL/GenBank/DDBJ databases">
        <title>Bacillus aerolatum sp. nov., isolated from bioaerosol of sport playgrounds.</title>
        <authorList>
            <person name="Chen P."/>
            <person name="Zhang G."/>
        </authorList>
    </citation>
    <scope>NUCLEOTIDE SEQUENCE [LARGE SCALE GENOMIC DNA]</scope>
    <source>
        <strain evidence="4 5">CX253</strain>
    </source>
</reference>
<dbReference type="GO" id="GO:0004622">
    <property type="term" value="F:phosphatidylcholine lysophospholipase activity"/>
    <property type="evidence" value="ECO:0007669"/>
    <property type="project" value="TreeGrafter"/>
</dbReference>
<proteinExistence type="predicted"/>
<dbReference type="Pfam" id="PF13472">
    <property type="entry name" value="Lipase_GDSL_2"/>
    <property type="match status" value="1"/>
</dbReference>